<proteinExistence type="predicted"/>
<dbReference type="AlphaFoldDB" id="A0A835QNN4"/>
<dbReference type="Proteomes" id="UP000639772">
    <property type="component" value="Chromosome 7"/>
</dbReference>
<dbReference type="OrthoDB" id="1303513at2759"/>
<dbReference type="GO" id="GO:0005634">
    <property type="term" value="C:nucleus"/>
    <property type="evidence" value="ECO:0007669"/>
    <property type="project" value="UniProtKB-SubCell"/>
</dbReference>
<keyword evidence="2" id="KW-0238">DNA-binding</keyword>
<reference evidence="5 6" key="1">
    <citation type="journal article" date="2020" name="Nat. Food">
        <title>A phased Vanilla planifolia genome enables genetic improvement of flavour and production.</title>
        <authorList>
            <person name="Hasing T."/>
            <person name="Tang H."/>
            <person name="Brym M."/>
            <person name="Khazi F."/>
            <person name="Huang T."/>
            <person name="Chambers A.H."/>
        </authorList>
    </citation>
    <scope>NUCLEOTIDE SEQUENCE [LARGE SCALE GENOMIC DNA]</scope>
    <source>
        <tissue evidence="5">Leaf</tissue>
    </source>
</reference>
<dbReference type="Gene3D" id="1.10.10.60">
    <property type="entry name" value="Homeodomain-like"/>
    <property type="match status" value="1"/>
</dbReference>
<evidence type="ECO:0000256" key="1">
    <source>
        <dbReference type="ARBA" id="ARBA00004123"/>
    </source>
</evidence>
<feature type="domain" description="Myb-like" evidence="4">
    <location>
        <begin position="8"/>
        <end position="42"/>
    </location>
</feature>
<dbReference type="CDD" id="cd00167">
    <property type="entry name" value="SANT"/>
    <property type="match status" value="1"/>
</dbReference>
<dbReference type="SUPFAM" id="SSF46689">
    <property type="entry name" value="Homeodomain-like"/>
    <property type="match status" value="1"/>
</dbReference>
<evidence type="ECO:0000313" key="5">
    <source>
        <dbReference type="EMBL" id="KAG0474943.1"/>
    </source>
</evidence>
<evidence type="ECO:0000256" key="2">
    <source>
        <dbReference type="ARBA" id="ARBA00023125"/>
    </source>
</evidence>
<dbReference type="PANTHER" id="PTHR47999">
    <property type="entry name" value="TRANSCRIPTION FACTOR MYB8-RELATED-RELATED"/>
    <property type="match status" value="1"/>
</dbReference>
<dbReference type="InterPro" id="IPR015495">
    <property type="entry name" value="Myb_TF_plants"/>
</dbReference>
<dbReference type="InterPro" id="IPR009057">
    <property type="entry name" value="Homeodomain-like_sf"/>
</dbReference>
<keyword evidence="3" id="KW-0539">Nucleus</keyword>
<name>A0A835QNN4_VANPL</name>
<accession>A0A835QNN4</accession>
<dbReference type="PANTHER" id="PTHR47999:SF9">
    <property type="entry name" value="TRANSCRIPTION REPRESSOR MYB5-LIKE"/>
    <property type="match status" value="1"/>
</dbReference>
<gene>
    <name evidence="5" type="ORF">HPP92_014629</name>
</gene>
<evidence type="ECO:0000256" key="3">
    <source>
        <dbReference type="ARBA" id="ARBA00023242"/>
    </source>
</evidence>
<comment type="caution">
    <text evidence="5">The sequence shown here is derived from an EMBL/GenBank/DDBJ whole genome shotgun (WGS) entry which is preliminary data.</text>
</comment>
<evidence type="ECO:0000259" key="4">
    <source>
        <dbReference type="PROSITE" id="PS50090"/>
    </source>
</evidence>
<sequence>MGRSCCSREGVHKGSWTLREDALLTGYIQKNGEGNWNSLPKKAGFFSSSSKFVHQFASNRPSSMDDACVCATQGCLGAARAADCDG</sequence>
<dbReference type="InterPro" id="IPR001005">
    <property type="entry name" value="SANT/Myb"/>
</dbReference>
<dbReference type="EMBL" id="JADCNM010000007">
    <property type="protein sequence ID" value="KAG0474943.1"/>
    <property type="molecule type" value="Genomic_DNA"/>
</dbReference>
<dbReference type="PROSITE" id="PS50090">
    <property type="entry name" value="MYB_LIKE"/>
    <property type="match status" value="1"/>
</dbReference>
<dbReference type="GO" id="GO:0003677">
    <property type="term" value="F:DNA binding"/>
    <property type="evidence" value="ECO:0007669"/>
    <property type="project" value="UniProtKB-KW"/>
</dbReference>
<comment type="subcellular location">
    <subcellularLocation>
        <location evidence="1">Nucleus</location>
    </subcellularLocation>
</comment>
<protein>
    <recommendedName>
        <fullName evidence="4">Myb-like domain-containing protein</fullName>
    </recommendedName>
</protein>
<organism evidence="5 6">
    <name type="scientific">Vanilla planifolia</name>
    <name type="common">Vanilla</name>
    <dbReference type="NCBI Taxonomy" id="51239"/>
    <lineage>
        <taxon>Eukaryota</taxon>
        <taxon>Viridiplantae</taxon>
        <taxon>Streptophyta</taxon>
        <taxon>Embryophyta</taxon>
        <taxon>Tracheophyta</taxon>
        <taxon>Spermatophyta</taxon>
        <taxon>Magnoliopsida</taxon>
        <taxon>Liliopsida</taxon>
        <taxon>Asparagales</taxon>
        <taxon>Orchidaceae</taxon>
        <taxon>Vanilloideae</taxon>
        <taxon>Vanilleae</taxon>
        <taxon>Vanilla</taxon>
    </lineage>
</organism>
<evidence type="ECO:0000313" key="6">
    <source>
        <dbReference type="Proteomes" id="UP000639772"/>
    </source>
</evidence>